<proteinExistence type="predicted"/>
<reference evidence="1" key="1">
    <citation type="submission" date="2019-10" db="EMBL/GenBank/DDBJ databases">
        <authorList>
            <consortium name="DOE Joint Genome Institute"/>
            <person name="Kuo A."/>
            <person name="Miyauchi S."/>
            <person name="Kiss E."/>
            <person name="Drula E."/>
            <person name="Kohler A."/>
            <person name="Sanchez-Garcia M."/>
            <person name="Andreopoulos B."/>
            <person name="Barry K.W."/>
            <person name="Bonito G."/>
            <person name="Buee M."/>
            <person name="Carver A."/>
            <person name="Chen C."/>
            <person name="Cichocki N."/>
            <person name="Clum A."/>
            <person name="Culley D."/>
            <person name="Crous P.W."/>
            <person name="Fauchery L."/>
            <person name="Girlanda M."/>
            <person name="Hayes R."/>
            <person name="Keri Z."/>
            <person name="LaButti K."/>
            <person name="Lipzen A."/>
            <person name="Lombard V."/>
            <person name="Magnuson J."/>
            <person name="Maillard F."/>
            <person name="Morin E."/>
            <person name="Murat C."/>
            <person name="Nolan M."/>
            <person name="Ohm R."/>
            <person name="Pangilinan J."/>
            <person name="Pereira M."/>
            <person name="Perotto S."/>
            <person name="Peter M."/>
            <person name="Riley R."/>
            <person name="Sitrit Y."/>
            <person name="Stielow B."/>
            <person name="Szollosi G."/>
            <person name="Zifcakova L."/>
            <person name="Stursova M."/>
            <person name="Spatafora J.W."/>
            <person name="Tedersoo L."/>
            <person name="Vaario L.-M."/>
            <person name="Yamada A."/>
            <person name="Yan M."/>
            <person name="Wang P."/>
            <person name="Xu J."/>
            <person name="Bruns T."/>
            <person name="Baldrian P."/>
            <person name="Vilgalys R."/>
            <person name="Henrissat B."/>
            <person name="Grigoriev I.V."/>
            <person name="Hibbett D."/>
            <person name="Nagy L.G."/>
            <person name="Martin F.M."/>
        </authorList>
    </citation>
    <scope>NUCLEOTIDE SEQUENCE</scope>
    <source>
        <strain evidence="1">BED1</strain>
    </source>
</reference>
<gene>
    <name evidence="1" type="ORF">L210DRAFT_3649333</name>
</gene>
<organism evidence="1 2">
    <name type="scientific">Boletus edulis BED1</name>
    <dbReference type="NCBI Taxonomy" id="1328754"/>
    <lineage>
        <taxon>Eukaryota</taxon>
        <taxon>Fungi</taxon>
        <taxon>Dikarya</taxon>
        <taxon>Basidiomycota</taxon>
        <taxon>Agaricomycotina</taxon>
        <taxon>Agaricomycetes</taxon>
        <taxon>Agaricomycetidae</taxon>
        <taxon>Boletales</taxon>
        <taxon>Boletineae</taxon>
        <taxon>Boletaceae</taxon>
        <taxon>Boletoideae</taxon>
        <taxon>Boletus</taxon>
    </lineage>
</organism>
<evidence type="ECO:0000313" key="2">
    <source>
        <dbReference type="Proteomes" id="UP001194468"/>
    </source>
</evidence>
<sequence>MSNINHNSRIITIGTILEDIRCATILPQHADLLVAAIRLWANYMFGDSLHRHVQQHNHFLVPPANINVTVPGGHEVGQYNGFVYVQPSEETEAEGPFYLVTRGKLVGVFAHWVNVAPLVIGVKHATYEKVASSDQGCRLLINAIDDNVVLYIH</sequence>
<dbReference type="AlphaFoldDB" id="A0AAD4BMB9"/>
<comment type="caution">
    <text evidence="1">The sequence shown here is derived from an EMBL/GenBank/DDBJ whole genome shotgun (WGS) entry which is preliminary data.</text>
</comment>
<dbReference type="EMBL" id="WHUW01000030">
    <property type="protein sequence ID" value="KAF8434161.1"/>
    <property type="molecule type" value="Genomic_DNA"/>
</dbReference>
<protein>
    <submittedName>
        <fullName evidence="1">Uncharacterized protein</fullName>
    </submittedName>
</protein>
<name>A0AAD4BMB9_BOLED</name>
<dbReference type="InterPro" id="IPR037056">
    <property type="entry name" value="RNase_H1_N_sf"/>
</dbReference>
<dbReference type="Gene3D" id="3.40.970.10">
    <property type="entry name" value="Ribonuclease H1, N-terminal domain"/>
    <property type="match status" value="1"/>
</dbReference>
<accession>A0AAD4BMB9</accession>
<evidence type="ECO:0000313" key="1">
    <source>
        <dbReference type="EMBL" id="KAF8434161.1"/>
    </source>
</evidence>
<keyword evidence="2" id="KW-1185">Reference proteome</keyword>
<reference evidence="1" key="2">
    <citation type="journal article" date="2020" name="Nat. Commun.">
        <title>Large-scale genome sequencing of mycorrhizal fungi provides insights into the early evolution of symbiotic traits.</title>
        <authorList>
            <person name="Miyauchi S."/>
            <person name="Kiss E."/>
            <person name="Kuo A."/>
            <person name="Drula E."/>
            <person name="Kohler A."/>
            <person name="Sanchez-Garcia M."/>
            <person name="Morin E."/>
            <person name="Andreopoulos B."/>
            <person name="Barry K.W."/>
            <person name="Bonito G."/>
            <person name="Buee M."/>
            <person name="Carver A."/>
            <person name="Chen C."/>
            <person name="Cichocki N."/>
            <person name="Clum A."/>
            <person name="Culley D."/>
            <person name="Crous P.W."/>
            <person name="Fauchery L."/>
            <person name="Girlanda M."/>
            <person name="Hayes R.D."/>
            <person name="Keri Z."/>
            <person name="LaButti K."/>
            <person name="Lipzen A."/>
            <person name="Lombard V."/>
            <person name="Magnuson J."/>
            <person name="Maillard F."/>
            <person name="Murat C."/>
            <person name="Nolan M."/>
            <person name="Ohm R.A."/>
            <person name="Pangilinan J."/>
            <person name="Pereira M.F."/>
            <person name="Perotto S."/>
            <person name="Peter M."/>
            <person name="Pfister S."/>
            <person name="Riley R."/>
            <person name="Sitrit Y."/>
            <person name="Stielow J.B."/>
            <person name="Szollosi G."/>
            <person name="Zifcakova L."/>
            <person name="Stursova M."/>
            <person name="Spatafora J.W."/>
            <person name="Tedersoo L."/>
            <person name="Vaario L.M."/>
            <person name="Yamada A."/>
            <person name="Yan M."/>
            <person name="Wang P."/>
            <person name="Xu J."/>
            <person name="Bruns T."/>
            <person name="Baldrian P."/>
            <person name="Vilgalys R."/>
            <person name="Dunand C."/>
            <person name="Henrissat B."/>
            <person name="Grigoriev I.V."/>
            <person name="Hibbett D."/>
            <person name="Nagy L.G."/>
            <person name="Martin F.M."/>
        </authorList>
    </citation>
    <scope>NUCLEOTIDE SEQUENCE</scope>
    <source>
        <strain evidence="1">BED1</strain>
    </source>
</reference>
<dbReference type="Proteomes" id="UP001194468">
    <property type="component" value="Unassembled WGS sequence"/>
</dbReference>